<accession>A0ABP5Q8T1</accession>
<protein>
    <submittedName>
        <fullName evidence="7">Sugar ABC transporter ATP-binding protein</fullName>
    </submittedName>
</protein>
<evidence type="ECO:0000259" key="6">
    <source>
        <dbReference type="PROSITE" id="PS50893"/>
    </source>
</evidence>
<proteinExistence type="predicted"/>
<dbReference type="InterPro" id="IPR003439">
    <property type="entry name" value="ABC_transporter-like_ATP-bd"/>
</dbReference>
<feature type="compositionally biased region" description="Basic and acidic residues" evidence="5">
    <location>
        <begin position="504"/>
        <end position="517"/>
    </location>
</feature>
<evidence type="ECO:0000313" key="7">
    <source>
        <dbReference type="EMBL" id="GAA2227956.1"/>
    </source>
</evidence>
<comment type="caution">
    <text evidence="7">The sequence shown here is derived from an EMBL/GenBank/DDBJ whole genome shotgun (WGS) entry which is preliminary data.</text>
</comment>
<evidence type="ECO:0000256" key="2">
    <source>
        <dbReference type="ARBA" id="ARBA00022737"/>
    </source>
</evidence>
<name>A0ABP5Q8T1_9MICO</name>
<dbReference type="GO" id="GO:0005524">
    <property type="term" value="F:ATP binding"/>
    <property type="evidence" value="ECO:0007669"/>
    <property type="project" value="UniProtKB-KW"/>
</dbReference>
<keyword evidence="2" id="KW-0677">Repeat</keyword>
<gene>
    <name evidence="7" type="ORF">GCM10009851_10330</name>
</gene>
<keyword evidence="3" id="KW-0547">Nucleotide-binding</keyword>
<feature type="domain" description="ABC transporter" evidence="6">
    <location>
        <begin position="266"/>
        <end position="506"/>
    </location>
</feature>
<reference evidence="8" key="1">
    <citation type="journal article" date="2019" name="Int. J. Syst. Evol. Microbiol.">
        <title>The Global Catalogue of Microorganisms (GCM) 10K type strain sequencing project: providing services to taxonomists for standard genome sequencing and annotation.</title>
        <authorList>
            <consortium name="The Broad Institute Genomics Platform"/>
            <consortium name="The Broad Institute Genome Sequencing Center for Infectious Disease"/>
            <person name="Wu L."/>
            <person name="Ma J."/>
        </authorList>
    </citation>
    <scope>NUCLEOTIDE SEQUENCE [LARGE SCALE GENOMIC DNA]</scope>
    <source>
        <strain evidence="8">JCM 16117</strain>
    </source>
</reference>
<dbReference type="PANTHER" id="PTHR43790">
    <property type="entry name" value="CARBOHYDRATE TRANSPORT ATP-BINDING PROTEIN MG119-RELATED"/>
    <property type="match status" value="1"/>
</dbReference>
<evidence type="ECO:0000256" key="5">
    <source>
        <dbReference type="SAM" id="MobiDB-lite"/>
    </source>
</evidence>
<dbReference type="InterPro" id="IPR003593">
    <property type="entry name" value="AAA+_ATPase"/>
</dbReference>
<dbReference type="PROSITE" id="PS00211">
    <property type="entry name" value="ABC_TRANSPORTER_1"/>
    <property type="match status" value="1"/>
</dbReference>
<dbReference type="RefSeq" id="WP_259478546.1">
    <property type="nucleotide sequence ID" value="NZ_BAAAQY010000003.1"/>
</dbReference>
<dbReference type="PROSITE" id="PS50893">
    <property type="entry name" value="ABC_TRANSPORTER_2"/>
    <property type="match status" value="2"/>
</dbReference>
<evidence type="ECO:0000313" key="8">
    <source>
        <dbReference type="Proteomes" id="UP001500929"/>
    </source>
</evidence>
<dbReference type="InterPro" id="IPR050107">
    <property type="entry name" value="ABC_carbohydrate_import_ATPase"/>
</dbReference>
<dbReference type="SUPFAM" id="SSF52540">
    <property type="entry name" value="P-loop containing nucleoside triphosphate hydrolases"/>
    <property type="match status" value="2"/>
</dbReference>
<dbReference type="InterPro" id="IPR017871">
    <property type="entry name" value="ABC_transporter-like_CS"/>
</dbReference>
<dbReference type="SMART" id="SM00382">
    <property type="entry name" value="AAA"/>
    <property type="match status" value="1"/>
</dbReference>
<feature type="region of interest" description="Disordered" evidence="5">
    <location>
        <begin position="504"/>
        <end position="524"/>
    </location>
</feature>
<keyword evidence="8" id="KW-1185">Reference proteome</keyword>
<dbReference type="Pfam" id="PF00005">
    <property type="entry name" value="ABC_tran"/>
    <property type="match status" value="2"/>
</dbReference>
<keyword evidence="1" id="KW-0813">Transport</keyword>
<sequence>MTQVTTLAPPPASSGAPHGAPSRIRVRGIVKEYGVTRALRGVDLDVAAGEIHGLVGHNGAGKSTLMRILTGIEQPTSGTVEFDGDGAATAATSARPGDVRMAYQELSLAPDLTVAENASLSDARRLRPLRWRAQAERRIAEVLDTVFPGHGIELSRYVGELSMAERQVVEISRALCSDEPRLLILDEPTESLGVDAMRQMYAHLHVLAARGVSILLISHRMNEVLEHSDRISVLKDGATVLTADAGDVTEDDLLVAMGGDVRGDSPRVHDVPVVGDAVAGSGERPAAGETVATASLAGASLPFEAKAGEIVGLAGLAGQGQDELLDRLWFNGLSRRITVPRRRAYVPGDRQTSGVFALWTVADNLAVAAARQLARAGFVSLKARRTLADRWVGTLSIKGGASAPITSLSGGNQQKVLIARAFATDAPLVLLNDPFRGVDVATKDELYTLMKAEAAQGRCIVWYSTENKEVAHCDRVYVFRAGRIVSELVGDEISEERVIAESFDEHQDARDARDATTKDAGAAA</sequence>
<organism evidence="7 8">
    <name type="scientific">Herbiconiux moechotypicola</name>
    <dbReference type="NCBI Taxonomy" id="637393"/>
    <lineage>
        <taxon>Bacteria</taxon>
        <taxon>Bacillati</taxon>
        <taxon>Actinomycetota</taxon>
        <taxon>Actinomycetes</taxon>
        <taxon>Micrococcales</taxon>
        <taxon>Microbacteriaceae</taxon>
        <taxon>Herbiconiux</taxon>
    </lineage>
</organism>
<dbReference type="Proteomes" id="UP001500929">
    <property type="component" value="Unassembled WGS sequence"/>
</dbReference>
<evidence type="ECO:0000256" key="3">
    <source>
        <dbReference type="ARBA" id="ARBA00022741"/>
    </source>
</evidence>
<dbReference type="InterPro" id="IPR027417">
    <property type="entry name" value="P-loop_NTPase"/>
</dbReference>
<dbReference type="PANTHER" id="PTHR43790:SF9">
    <property type="entry name" value="GALACTOFURANOSE TRANSPORTER ATP-BINDING PROTEIN YTFR"/>
    <property type="match status" value="1"/>
</dbReference>
<dbReference type="Gene3D" id="3.40.50.300">
    <property type="entry name" value="P-loop containing nucleotide triphosphate hydrolases"/>
    <property type="match status" value="2"/>
</dbReference>
<feature type="domain" description="ABC transporter" evidence="6">
    <location>
        <begin position="24"/>
        <end position="261"/>
    </location>
</feature>
<evidence type="ECO:0000256" key="4">
    <source>
        <dbReference type="ARBA" id="ARBA00022840"/>
    </source>
</evidence>
<dbReference type="EMBL" id="BAAAQY010000003">
    <property type="protein sequence ID" value="GAA2227956.1"/>
    <property type="molecule type" value="Genomic_DNA"/>
</dbReference>
<dbReference type="CDD" id="cd03216">
    <property type="entry name" value="ABC_Carb_Monos_I"/>
    <property type="match status" value="1"/>
</dbReference>
<keyword evidence="4 7" id="KW-0067">ATP-binding</keyword>
<feature type="region of interest" description="Disordered" evidence="5">
    <location>
        <begin position="1"/>
        <end position="21"/>
    </location>
</feature>
<evidence type="ECO:0000256" key="1">
    <source>
        <dbReference type="ARBA" id="ARBA00022448"/>
    </source>
</evidence>